<sequence length="113" mass="11351">MGVARGFGGFPAGAGALPARPVDRRRGADSYGRGRVRPLTPVSPCVRTRRGDMPAEESSEHCGGASACAGETGESSAKSGGGAGAKGALGPRRHGSPAREQQPCSGPLHQDVD</sequence>
<evidence type="ECO:0000313" key="3">
    <source>
        <dbReference type="Proteomes" id="UP000054337"/>
    </source>
</evidence>
<dbReference type="OrthoDB" id="10520358at2759"/>
<dbReference type="Proteomes" id="UP000054337">
    <property type="component" value="Unassembled WGS sequence"/>
</dbReference>
<dbReference type="HOGENOM" id="CLU_117265_0_0_1"/>
<gene>
    <name evidence="2" type="ORF">COCVIDRAFT_34333</name>
</gene>
<accession>W7EYZ8</accession>
<reference evidence="2 3" key="1">
    <citation type="journal article" date="2013" name="PLoS Genet.">
        <title>Comparative genome structure, secondary metabolite, and effector coding capacity across Cochliobolus pathogens.</title>
        <authorList>
            <person name="Condon B.J."/>
            <person name="Leng Y."/>
            <person name="Wu D."/>
            <person name="Bushley K.E."/>
            <person name="Ohm R.A."/>
            <person name="Otillar R."/>
            <person name="Martin J."/>
            <person name="Schackwitz W."/>
            <person name="Grimwood J."/>
            <person name="MohdZainudin N."/>
            <person name="Xue C."/>
            <person name="Wang R."/>
            <person name="Manning V.A."/>
            <person name="Dhillon B."/>
            <person name="Tu Z.J."/>
            <person name="Steffenson B.J."/>
            <person name="Salamov A."/>
            <person name="Sun H."/>
            <person name="Lowry S."/>
            <person name="LaButti K."/>
            <person name="Han J."/>
            <person name="Copeland A."/>
            <person name="Lindquist E."/>
            <person name="Barry K."/>
            <person name="Schmutz J."/>
            <person name="Baker S.E."/>
            <person name="Ciuffetti L.M."/>
            <person name="Grigoriev I.V."/>
            <person name="Zhong S."/>
            <person name="Turgeon B.G."/>
        </authorList>
    </citation>
    <scope>NUCLEOTIDE SEQUENCE [LARGE SCALE GENOMIC DNA]</scope>
    <source>
        <strain evidence="2 3">FI3</strain>
    </source>
</reference>
<proteinExistence type="predicted"/>
<dbReference type="RefSeq" id="XP_014560686.1">
    <property type="nucleotide sequence ID" value="XM_014705200.1"/>
</dbReference>
<feature type="region of interest" description="Disordered" evidence="1">
    <location>
        <begin position="1"/>
        <end position="113"/>
    </location>
</feature>
<organism evidence="2 3">
    <name type="scientific">Bipolaris victoriae (strain FI3)</name>
    <name type="common">Victoria blight of oats agent</name>
    <name type="synonym">Cochliobolus victoriae</name>
    <dbReference type="NCBI Taxonomy" id="930091"/>
    <lineage>
        <taxon>Eukaryota</taxon>
        <taxon>Fungi</taxon>
        <taxon>Dikarya</taxon>
        <taxon>Ascomycota</taxon>
        <taxon>Pezizomycotina</taxon>
        <taxon>Dothideomycetes</taxon>
        <taxon>Pleosporomycetidae</taxon>
        <taxon>Pleosporales</taxon>
        <taxon>Pleosporineae</taxon>
        <taxon>Pleosporaceae</taxon>
        <taxon>Bipolaris</taxon>
    </lineage>
</organism>
<evidence type="ECO:0000313" key="2">
    <source>
        <dbReference type="EMBL" id="EUN31090.1"/>
    </source>
</evidence>
<name>W7EYZ8_BIPV3</name>
<keyword evidence="3" id="KW-1185">Reference proteome</keyword>
<evidence type="ECO:0000256" key="1">
    <source>
        <dbReference type="SAM" id="MobiDB-lite"/>
    </source>
</evidence>
<feature type="compositionally biased region" description="Low complexity" evidence="1">
    <location>
        <begin position="69"/>
        <end position="78"/>
    </location>
</feature>
<protein>
    <submittedName>
        <fullName evidence="2">Uncharacterized protein</fullName>
    </submittedName>
</protein>
<dbReference type="EMBL" id="KI968701">
    <property type="protein sequence ID" value="EUN31090.1"/>
    <property type="molecule type" value="Genomic_DNA"/>
</dbReference>
<dbReference type="AlphaFoldDB" id="W7EYZ8"/>
<feature type="compositionally biased region" description="Gly residues" evidence="1">
    <location>
        <begin position="1"/>
        <end position="12"/>
    </location>
</feature>
<dbReference type="GeneID" id="26255423"/>